<dbReference type="PIRSF" id="PIRSF015952">
    <property type="entry name" value="U3snoRNP11"/>
    <property type="match status" value="1"/>
</dbReference>
<dbReference type="Pfam" id="PF03998">
    <property type="entry name" value="Utp11"/>
    <property type="match status" value="1"/>
</dbReference>
<organism evidence="7">
    <name type="scientific">Lepeophtheirus salmonis</name>
    <name type="common">Salmon louse</name>
    <name type="synonym">Caligus salmonis</name>
    <dbReference type="NCBI Taxonomy" id="72036"/>
    <lineage>
        <taxon>Eukaryota</taxon>
        <taxon>Metazoa</taxon>
        <taxon>Ecdysozoa</taxon>
        <taxon>Arthropoda</taxon>
        <taxon>Crustacea</taxon>
        <taxon>Multicrustacea</taxon>
        <taxon>Hexanauplia</taxon>
        <taxon>Copepoda</taxon>
        <taxon>Siphonostomatoida</taxon>
        <taxon>Caligidae</taxon>
        <taxon>Lepeophtheirus</taxon>
    </lineage>
</organism>
<gene>
    <name evidence="7" type="primary">UTP11</name>
</gene>
<dbReference type="PANTHER" id="PTHR12838">
    <property type="entry name" value="U3 SMALL NUCLEOLAR RNA-ASSOCIATED PROTEIN 11"/>
    <property type="match status" value="1"/>
</dbReference>
<evidence type="ECO:0000256" key="2">
    <source>
        <dbReference type="ARBA" id="ARBA00008105"/>
    </source>
</evidence>
<dbReference type="OrthoDB" id="5377144at2759"/>
<comment type="similarity">
    <text evidence="2 5">Belongs to the UTP11 family.</text>
</comment>
<protein>
    <recommendedName>
        <fullName evidence="5">U3 small nucleolar RNA-associated protein 11</fullName>
        <shortName evidence="5">U3 snoRNA-associated protein 11</shortName>
    </recommendedName>
</protein>
<accession>D3PGL9</accession>
<proteinExistence type="evidence at transcript level"/>
<dbReference type="PANTHER" id="PTHR12838:SF0">
    <property type="entry name" value="U3 SMALL NUCLEOLAR RNA-ASSOCIATED PROTEIN 11-RELATED"/>
    <property type="match status" value="1"/>
</dbReference>
<dbReference type="EMBL" id="BT120775">
    <property type="protein sequence ID" value="ADD24415.1"/>
    <property type="molecule type" value="mRNA"/>
</dbReference>
<evidence type="ECO:0000256" key="4">
    <source>
        <dbReference type="ARBA" id="ARBA00023242"/>
    </source>
</evidence>
<evidence type="ECO:0000256" key="1">
    <source>
        <dbReference type="ARBA" id="ARBA00004604"/>
    </source>
</evidence>
<evidence type="ECO:0000256" key="6">
    <source>
        <dbReference type="SAM" id="MobiDB-lite"/>
    </source>
</evidence>
<sequence length="251" mass="29848">MSSSLKKASKLQKTHRERHQPESRKNFGLLEKKKDYKIRAKDYNEKKVILKKLRQKALDKNPDEFYHHMINSELVDDVHEERLKNEKEEFTPEQIAVMQSQDIKYVIHRRSVESKKIEKLKSSLHLISTSGVSKNMHTFFVDEEREKKRFDVAKRLDTHPDLLDRSHNRPTNSTLDTVIISTPSRASDLLKERRYKELDSRIKRERQLGIIEDKMRSKMLLKNKKDKPQKMVVTGSKTSAPIYKWAQERKR</sequence>
<feature type="compositionally biased region" description="Basic and acidic residues" evidence="6">
    <location>
        <begin position="19"/>
        <end position="29"/>
    </location>
</feature>
<dbReference type="GO" id="GO:0006364">
    <property type="term" value="P:rRNA processing"/>
    <property type="evidence" value="ECO:0007669"/>
    <property type="project" value="UniProtKB-UniRule"/>
</dbReference>
<dbReference type="GO" id="GO:0032040">
    <property type="term" value="C:small-subunit processome"/>
    <property type="evidence" value="ECO:0007669"/>
    <property type="project" value="UniProtKB-UniRule"/>
</dbReference>
<evidence type="ECO:0000313" key="7">
    <source>
        <dbReference type="EMBL" id="ADD24415.1"/>
    </source>
</evidence>
<keyword evidence="4 5" id="KW-0539">Nucleus</keyword>
<name>D3PGL9_LEPSM</name>
<dbReference type="InterPro" id="IPR007144">
    <property type="entry name" value="SSU_processome_Utp11"/>
</dbReference>
<comment type="subcellular location">
    <subcellularLocation>
        <location evidence="1 5">Nucleus</location>
        <location evidence="1 5">Nucleolus</location>
    </subcellularLocation>
</comment>
<keyword evidence="3 5" id="KW-0698">rRNA processing</keyword>
<feature type="compositionally biased region" description="Basic residues" evidence="6">
    <location>
        <begin position="7"/>
        <end position="18"/>
    </location>
</feature>
<comment type="function">
    <text evidence="5">Involved in nucleolar processing of pre-18S ribosomal RNA.</text>
</comment>
<feature type="region of interest" description="Disordered" evidence="6">
    <location>
        <begin position="1"/>
        <end position="29"/>
    </location>
</feature>
<evidence type="ECO:0000256" key="3">
    <source>
        <dbReference type="ARBA" id="ARBA00022552"/>
    </source>
</evidence>
<reference evidence="7" key="1">
    <citation type="submission" date="2010-03" db="EMBL/GenBank/DDBJ databases">
        <title>Lepeophtheirus salmonis ESTs and full-length cDNAs.</title>
        <authorList>
            <person name="Yasuike M."/>
            <person name="von Schalburg K."/>
            <person name="Cooper G."/>
            <person name="Leong J."/>
            <person name="Jones S.R.M."/>
            <person name="Koop B.F."/>
        </authorList>
    </citation>
    <scope>NUCLEOTIDE SEQUENCE</scope>
    <source>
        <tissue evidence="7">Whole</tissue>
    </source>
</reference>
<evidence type="ECO:0000256" key="5">
    <source>
        <dbReference type="PIRNR" id="PIRNR015952"/>
    </source>
</evidence>
<comment type="subunit">
    <text evidence="5">Component of the ribosomal small subunit (SSU) processome.</text>
</comment>
<dbReference type="AlphaFoldDB" id="D3PGL9"/>